<dbReference type="InterPro" id="IPR050438">
    <property type="entry name" value="LMW_PTPase"/>
</dbReference>
<name>A0ABM8SI92_9BURK</name>
<evidence type="ECO:0000259" key="6">
    <source>
        <dbReference type="SMART" id="SM00226"/>
    </source>
</evidence>
<evidence type="ECO:0000256" key="1">
    <source>
        <dbReference type="ARBA" id="ARBA00011063"/>
    </source>
</evidence>
<accession>A0ABM8SI92</accession>
<dbReference type="Proteomes" id="UP000673821">
    <property type="component" value="Unassembled WGS sequence"/>
</dbReference>
<evidence type="ECO:0000313" key="7">
    <source>
        <dbReference type="EMBL" id="CAE6811313.1"/>
    </source>
</evidence>
<evidence type="ECO:0000256" key="2">
    <source>
        <dbReference type="ARBA" id="ARBA00013064"/>
    </source>
</evidence>
<evidence type="ECO:0000256" key="5">
    <source>
        <dbReference type="ARBA" id="ARBA00051722"/>
    </source>
</evidence>
<comment type="caution">
    <text evidence="7">The sequence shown here is derived from an EMBL/GenBank/DDBJ whole genome shotgun (WGS) entry which is preliminary data.</text>
</comment>
<dbReference type="PRINTS" id="PR00719">
    <property type="entry name" value="LMWPTPASE"/>
</dbReference>
<dbReference type="InterPro" id="IPR017867">
    <property type="entry name" value="Tyr_phospatase_low_mol_wt"/>
</dbReference>
<evidence type="ECO:0000256" key="4">
    <source>
        <dbReference type="ARBA" id="ARBA00022912"/>
    </source>
</evidence>
<dbReference type="InterPro" id="IPR036196">
    <property type="entry name" value="Ptyr_pPase_sf"/>
</dbReference>
<dbReference type="SMART" id="SM00226">
    <property type="entry name" value="LMWPc"/>
    <property type="match status" value="1"/>
</dbReference>
<dbReference type="Pfam" id="PF01451">
    <property type="entry name" value="LMWPc"/>
    <property type="match status" value="1"/>
</dbReference>
<proteinExistence type="inferred from homology"/>
<dbReference type="SUPFAM" id="SSF52788">
    <property type="entry name" value="Phosphotyrosine protein phosphatases I"/>
    <property type="match status" value="1"/>
</dbReference>
<feature type="domain" description="Phosphotyrosine protein phosphatase I" evidence="6">
    <location>
        <begin position="3"/>
        <end position="140"/>
    </location>
</feature>
<gene>
    <name evidence="7" type="primary">ptp_2</name>
    <name evidence="7" type="ORF">R69776_05697</name>
</gene>
<evidence type="ECO:0000313" key="8">
    <source>
        <dbReference type="Proteomes" id="UP000673821"/>
    </source>
</evidence>
<keyword evidence="3 7" id="KW-0378">Hydrolase</keyword>
<organism evidence="7 8">
    <name type="scientific">Paraburkholderia nemoris</name>
    <dbReference type="NCBI Taxonomy" id="2793076"/>
    <lineage>
        <taxon>Bacteria</taxon>
        <taxon>Pseudomonadati</taxon>
        <taxon>Pseudomonadota</taxon>
        <taxon>Betaproteobacteria</taxon>
        <taxon>Burkholderiales</taxon>
        <taxon>Burkholderiaceae</taxon>
        <taxon>Paraburkholderia</taxon>
    </lineage>
</organism>
<reference evidence="7 8" key="1">
    <citation type="submission" date="2021-02" db="EMBL/GenBank/DDBJ databases">
        <authorList>
            <person name="Vanwijnsberghe S."/>
        </authorList>
    </citation>
    <scope>NUCLEOTIDE SEQUENCE [LARGE SCALE GENOMIC DNA]</scope>
    <source>
        <strain evidence="7 8">R-69776</strain>
    </source>
</reference>
<dbReference type="CDD" id="cd16343">
    <property type="entry name" value="LMWPTP"/>
    <property type="match status" value="1"/>
</dbReference>
<dbReference type="EC" id="3.1.3.48" evidence="2"/>
<dbReference type="InterPro" id="IPR023485">
    <property type="entry name" value="Ptyr_pPase"/>
</dbReference>
<dbReference type="PANTHER" id="PTHR11717">
    <property type="entry name" value="LOW MOLECULAR WEIGHT PROTEIN TYROSINE PHOSPHATASE"/>
    <property type="match status" value="1"/>
</dbReference>
<dbReference type="Gene3D" id="3.40.50.2300">
    <property type="match status" value="1"/>
</dbReference>
<comment type="catalytic activity">
    <reaction evidence="5">
        <text>O-phospho-L-tyrosyl-[protein] + H2O = L-tyrosyl-[protein] + phosphate</text>
        <dbReference type="Rhea" id="RHEA:10684"/>
        <dbReference type="Rhea" id="RHEA-COMP:10136"/>
        <dbReference type="Rhea" id="RHEA-COMP:20101"/>
        <dbReference type="ChEBI" id="CHEBI:15377"/>
        <dbReference type="ChEBI" id="CHEBI:43474"/>
        <dbReference type="ChEBI" id="CHEBI:46858"/>
        <dbReference type="ChEBI" id="CHEBI:61978"/>
        <dbReference type="EC" id="3.1.3.48"/>
    </reaction>
</comment>
<sequence>MIENILVVCEGNVCRSPMAAGLLADEVPFASVSSVGINAMLGHKAEPLAVELMNQRGISIGNHVATTLNVNHIKSAQLVLTMSTSQRQWIEAQYAFSRGKVYRLGEHDSFDVADPYRRGRQAFEASLAQIERGLKIWIRLINSLAVTV</sequence>
<dbReference type="EMBL" id="CAJNBH010000019">
    <property type="protein sequence ID" value="CAE6811313.1"/>
    <property type="molecule type" value="Genomic_DNA"/>
</dbReference>
<keyword evidence="8" id="KW-1185">Reference proteome</keyword>
<comment type="similarity">
    <text evidence="1">Belongs to the low molecular weight phosphotyrosine protein phosphatase family.</text>
</comment>
<protein>
    <recommendedName>
        <fullName evidence="2">protein-tyrosine-phosphatase</fullName>
        <ecNumber evidence="2">3.1.3.48</ecNumber>
    </recommendedName>
</protein>
<keyword evidence="4" id="KW-0904">Protein phosphatase</keyword>
<dbReference type="RefSeq" id="WP_200659636.1">
    <property type="nucleotide sequence ID" value="NZ_CAJNBH010000019.1"/>
</dbReference>
<evidence type="ECO:0000256" key="3">
    <source>
        <dbReference type="ARBA" id="ARBA00022801"/>
    </source>
</evidence>
<dbReference type="PANTHER" id="PTHR11717:SF31">
    <property type="entry name" value="LOW MOLECULAR WEIGHT PROTEIN-TYROSINE-PHOSPHATASE ETP-RELATED"/>
    <property type="match status" value="1"/>
</dbReference>
<dbReference type="GO" id="GO:0004725">
    <property type="term" value="F:protein tyrosine phosphatase activity"/>
    <property type="evidence" value="ECO:0007669"/>
    <property type="project" value="UniProtKB-EC"/>
</dbReference>